<dbReference type="GO" id="GO:0015485">
    <property type="term" value="F:cholesterol binding"/>
    <property type="evidence" value="ECO:0007669"/>
    <property type="project" value="InterPro"/>
</dbReference>
<dbReference type="InterPro" id="IPR001869">
    <property type="entry name" value="Thiol_cytolysin"/>
</dbReference>
<dbReference type="Gene3D" id="3.30.1040.20">
    <property type="match status" value="1"/>
</dbReference>
<dbReference type="InterPro" id="IPR036363">
    <property type="entry name" value="Thiol_cytolysin_ab_sf"/>
</dbReference>
<dbReference type="AlphaFoldDB" id="A0AAE3QGP5"/>
<dbReference type="Proteomes" id="UP001241110">
    <property type="component" value="Unassembled WGS sequence"/>
</dbReference>
<dbReference type="Gene3D" id="3.90.840.10">
    <property type="entry name" value="Thiol-activated cytolysin superfamily/Thiol-activated cytolysin, alpha-beta domain"/>
    <property type="match status" value="1"/>
</dbReference>
<dbReference type="Pfam" id="PF01289">
    <property type="entry name" value="Thiol_cytolysin"/>
    <property type="match status" value="1"/>
</dbReference>
<proteinExistence type="predicted"/>
<comment type="caution">
    <text evidence="1">The sequence shown here is derived from an EMBL/GenBank/DDBJ whole genome shotgun (WGS) entry which is preliminary data.</text>
</comment>
<dbReference type="RefSeq" id="WP_313974914.1">
    <property type="nucleotide sequence ID" value="NZ_JASJOS010000001.1"/>
</dbReference>
<protein>
    <submittedName>
        <fullName evidence="1">Thiol-activated cytolysin family protein</fullName>
    </submittedName>
</protein>
<name>A0AAE3QGP5_9BACT</name>
<sequence>MYSNLLQSRKLISGFLFVIVYFVSSCKKEETDPFTQNVSSLINSLEYDPAKLLNVQNIGNEPDKRVETGSENGSSSQSGGYITTCGKTIYTLQTNKEAITILRPLHGNVWPGALVKGNASLLDGDPDTIKIARNPVNIKIDLPGIGDNGSVTVDNPSDTAIQNAVTNALNWWNAKAYQEGYVNPNYTSYKTAPSYSAQQVAMDLNMNTTWANSTIASQFNYPSSSAKKVAMMVVKQGFYTASMPEPNSPAVVFGQDSDIATIDETVSKIKAVVSNEAPPAYIQTVTYGRIILFRMETALSVTPEDVEVALQYATGVTNVSGDTETKVKNILANATITLTSIGKNAAINSRSVSARSYGELAGYINDKNSLYTIQNPGVPIQYTVRFLKDNQVARMGYTTQYTIEACTRTLVPEAVVSLTNNTGTQGGIGWDVQYTLSFKDKDNADQRLESGAIEKGANKSVTLPAGSYKITMEAEYKDVNKWKNLGKQSWEVPTKGCFEAYGNWELFGKKGPEFRSITCQ</sequence>
<evidence type="ECO:0000313" key="2">
    <source>
        <dbReference type="Proteomes" id="UP001241110"/>
    </source>
</evidence>
<dbReference type="EMBL" id="JASJOS010000001">
    <property type="protein sequence ID" value="MDJ1479047.1"/>
    <property type="molecule type" value="Genomic_DNA"/>
</dbReference>
<organism evidence="1 2">
    <name type="scientific">Xanthocytophaga flava</name>
    <dbReference type="NCBI Taxonomy" id="3048013"/>
    <lineage>
        <taxon>Bacteria</taxon>
        <taxon>Pseudomonadati</taxon>
        <taxon>Bacteroidota</taxon>
        <taxon>Cytophagia</taxon>
        <taxon>Cytophagales</taxon>
        <taxon>Rhodocytophagaceae</taxon>
        <taxon>Xanthocytophaga</taxon>
    </lineage>
</organism>
<dbReference type="Gene3D" id="3.40.30.40">
    <property type="entry name" value="Perfringolysin"/>
    <property type="match status" value="1"/>
</dbReference>
<dbReference type="PRINTS" id="PR01400">
    <property type="entry name" value="TACYTOLYSIN"/>
</dbReference>
<evidence type="ECO:0000313" key="1">
    <source>
        <dbReference type="EMBL" id="MDJ1479047.1"/>
    </source>
</evidence>
<gene>
    <name evidence="1" type="ORF">QNI16_01050</name>
</gene>
<accession>A0AAE3QGP5</accession>
<reference evidence="1" key="1">
    <citation type="submission" date="2023-05" db="EMBL/GenBank/DDBJ databases">
        <authorList>
            <person name="Zhang X."/>
        </authorList>
    </citation>
    <scope>NUCLEOTIDE SEQUENCE</scope>
    <source>
        <strain evidence="1">YF14B1</strain>
    </source>
</reference>
<dbReference type="InterPro" id="IPR036359">
    <property type="entry name" value="Thiol_cytolysin_sf"/>
</dbReference>
<dbReference type="SUPFAM" id="SSF56978">
    <property type="entry name" value="Perfringolysin"/>
    <property type="match status" value="1"/>
</dbReference>